<dbReference type="EMBL" id="CM044705">
    <property type="protein sequence ID" value="KAI5662316.1"/>
    <property type="molecule type" value="Genomic_DNA"/>
</dbReference>
<protein>
    <submittedName>
        <fullName evidence="1">Uncharacterized protein</fullName>
    </submittedName>
</protein>
<keyword evidence="2" id="KW-1185">Reference proteome</keyword>
<sequence>MLSTLDILSIALSTTCPLRPQYVHTLWAPPGVRVCRPSFHVHGWFLSVRASEALSHQSFAIPRSLKAANFTLRASSYLRNSGGRNLRHHSSASSAPVAVSRYNQIILVLPPKKYMAGLLYISKTRGPHTYNLKPTASMTKYAHLPVLYPTPTPPEDTGYQNILVGTPAHHVLYPLNL</sequence>
<organism evidence="1 2">
    <name type="scientific">Catharanthus roseus</name>
    <name type="common">Madagascar periwinkle</name>
    <name type="synonym">Vinca rosea</name>
    <dbReference type="NCBI Taxonomy" id="4058"/>
    <lineage>
        <taxon>Eukaryota</taxon>
        <taxon>Viridiplantae</taxon>
        <taxon>Streptophyta</taxon>
        <taxon>Embryophyta</taxon>
        <taxon>Tracheophyta</taxon>
        <taxon>Spermatophyta</taxon>
        <taxon>Magnoliopsida</taxon>
        <taxon>eudicotyledons</taxon>
        <taxon>Gunneridae</taxon>
        <taxon>Pentapetalae</taxon>
        <taxon>asterids</taxon>
        <taxon>lamiids</taxon>
        <taxon>Gentianales</taxon>
        <taxon>Apocynaceae</taxon>
        <taxon>Rauvolfioideae</taxon>
        <taxon>Vinceae</taxon>
        <taxon>Catharanthinae</taxon>
        <taxon>Catharanthus</taxon>
    </lineage>
</organism>
<reference evidence="2" key="1">
    <citation type="journal article" date="2023" name="Nat. Plants">
        <title>Single-cell RNA sequencing provides a high-resolution roadmap for understanding the multicellular compartmentation of specialized metabolism.</title>
        <authorList>
            <person name="Sun S."/>
            <person name="Shen X."/>
            <person name="Li Y."/>
            <person name="Li Y."/>
            <person name="Wang S."/>
            <person name="Li R."/>
            <person name="Zhang H."/>
            <person name="Shen G."/>
            <person name="Guo B."/>
            <person name="Wei J."/>
            <person name="Xu J."/>
            <person name="St-Pierre B."/>
            <person name="Chen S."/>
            <person name="Sun C."/>
        </authorList>
    </citation>
    <scope>NUCLEOTIDE SEQUENCE [LARGE SCALE GENOMIC DNA]</scope>
</reference>
<accession>A0ACC0ANX1</accession>
<proteinExistence type="predicted"/>
<name>A0ACC0ANX1_CATRO</name>
<gene>
    <name evidence="1" type="ORF">M9H77_21639</name>
</gene>
<dbReference type="Proteomes" id="UP001060085">
    <property type="component" value="Linkage Group LG05"/>
</dbReference>
<comment type="caution">
    <text evidence="1">The sequence shown here is derived from an EMBL/GenBank/DDBJ whole genome shotgun (WGS) entry which is preliminary data.</text>
</comment>
<evidence type="ECO:0000313" key="2">
    <source>
        <dbReference type="Proteomes" id="UP001060085"/>
    </source>
</evidence>
<evidence type="ECO:0000313" key="1">
    <source>
        <dbReference type="EMBL" id="KAI5662316.1"/>
    </source>
</evidence>